<dbReference type="AlphaFoldDB" id="A0A450XVA9"/>
<dbReference type="EMBL" id="CAADGH010000039">
    <property type="protein sequence ID" value="VFK76034.1"/>
    <property type="molecule type" value="Genomic_DNA"/>
</dbReference>
<protein>
    <recommendedName>
        <fullName evidence="4">DUF3050 domain-containing protein</fullName>
    </recommendedName>
</protein>
<organism evidence="2">
    <name type="scientific">Candidatus Kentrum sp. MB</name>
    <dbReference type="NCBI Taxonomy" id="2138164"/>
    <lineage>
        <taxon>Bacteria</taxon>
        <taxon>Pseudomonadati</taxon>
        <taxon>Pseudomonadota</taxon>
        <taxon>Gammaproteobacteria</taxon>
        <taxon>Candidatus Kentrum</taxon>
    </lineage>
</organism>
<evidence type="ECO:0000313" key="2">
    <source>
        <dbReference type="EMBL" id="VFK33177.1"/>
    </source>
</evidence>
<sequence>MPKTISLDSIEPLQKQLDIHPIYAAVQNFTDLRIFMSHHIFPVWDFMSLLKFLQRELAPARAPWSPVGSGTVRRFINDIVLEEESDKALSGPGEDDSYASHFELYAQAIEEIGGSAETAREFSRLASEKGFKDTLATFGDQVPPPAAVFMQKTFSFIDTNKPHVVAAAFALGREHIIPSMFRALLAKMNIGKEQAPVFHYYLERHIHLDEDHHGPLSMLMLNELCGGDDQRIAEAEEGAKSAIRARIIFWDGVLKAIR</sequence>
<proteinExistence type="predicted"/>
<dbReference type="Gene3D" id="1.20.910.10">
    <property type="entry name" value="Heme oxygenase-like"/>
    <property type="match status" value="1"/>
</dbReference>
<dbReference type="Pfam" id="PF11251">
    <property type="entry name" value="DUF3050"/>
    <property type="match status" value="1"/>
</dbReference>
<reference evidence="2" key="1">
    <citation type="submission" date="2019-02" db="EMBL/GenBank/DDBJ databases">
        <authorList>
            <person name="Gruber-Vodicka R. H."/>
            <person name="Seah K. B. B."/>
        </authorList>
    </citation>
    <scope>NUCLEOTIDE SEQUENCE</scope>
    <source>
        <strain evidence="1">BECK_BZ197</strain>
        <strain evidence="3">BECK_BZ198</strain>
        <strain evidence="2">BECK_BZ199</strain>
    </source>
</reference>
<gene>
    <name evidence="1" type="ORF">BECKMB1821G_GA0114241_105714</name>
    <name evidence="3" type="ORF">BECKMB1821H_GA0114242_103913</name>
    <name evidence="2" type="ORF">BECKMB1821I_GA0114274_104114</name>
</gene>
<accession>A0A450XVA9</accession>
<evidence type="ECO:0000313" key="1">
    <source>
        <dbReference type="EMBL" id="VFK29994.1"/>
    </source>
</evidence>
<dbReference type="InterPro" id="IPR016084">
    <property type="entry name" value="Haem_Oase-like_multi-hlx"/>
</dbReference>
<name>A0A450XVA9_9GAMM</name>
<evidence type="ECO:0000313" key="3">
    <source>
        <dbReference type="EMBL" id="VFK76034.1"/>
    </source>
</evidence>
<dbReference type="SUPFAM" id="SSF48613">
    <property type="entry name" value="Heme oxygenase-like"/>
    <property type="match status" value="1"/>
</dbReference>
<dbReference type="EMBL" id="CAADFQ010000041">
    <property type="protein sequence ID" value="VFK33177.1"/>
    <property type="molecule type" value="Genomic_DNA"/>
</dbReference>
<dbReference type="EMBL" id="CAADFO010000057">
    <property type="protein sequence ID" value="VFK29994.1"/>
    <property type="molecule type" value="Genomic_DNA"/>
</dbReference>
<evidence type="ECO:0008006" key="4">
    <source>
        <dbReference type="Google" id="ProtNLM"/>
    </source>
</evidence>
<dbReference type="InterPro" id="IPR024423">
    <property type="entry name" value="DUF3050"/>
</dbReference>